<protein>
    <submittedName>
        <fullName evidence="1">Uncharacterized protein</fullName>
    </submittedName>
</protein>
<name>A0A873WD21_9CAUD</name>
<proteinExistence type="predicted"/>
<accession>A0A873WD21</accession>
<gene>
    <name evidence="1" type="ORF">CPT_Miami_175</name>
</gene>
<reference evidence="1 2" key="1">
    <citation type="submission" date="2020-07" db="EMBL/GenBank/DDBJ databases">
        <title>Complete genome sequence of Klebsiella pneumoniae phage Miami.</title>
        <authorList>
            <person name="Mora D.A."/>
            <person name="Lessor L."/>
            <person name="Gill J."/>
            <person name="Liu M."/>
        </authorList>
    </citation>
    <scope>NUCLEOTIDE SEQUENCE [LARGE SCALE GENOMIC DNA]</scope>
</reference>
<dbReference type="EMBL" id="MT701590">
    <property type="protein sequence ID" value="QPB09270.1"/>
    <property type="molecule type" value="Genomic_DNA"/>
</dbReference>
<sequence>MRIFLIQENFCSREFFSLLKDYGVPKGNLDTNKDGYIYVRTGIEPKEIIRRIKLADSRKMKVVFIIPHYLNQSKELYAALKDDGHNWENHLSIVGNHLEEADYVDFVRDDNLTDIVKIIQRVKTEWGRVTHPAYSSIFGSVN</sequence>
<keyword evidence="2" id="KW-1185">Reference proteome</keyword>
<evidence type="ECO:0000313" key="1">
    <source>
        <dbReference type="EMBL" id="QPB09270.1"/>
    </source>
</evidence>
<organism evidence="1 2">
    <name type="scientific">Klebsiella phage Miami</name>
    <dbReference type="NCBI Taxonomy" id="2767581"/>
    <lineage>
        <taxon>Viruses</taxon>
        <taxon>Duplodnaviria</taxon>
        <taxon>Heunggongvirae</taxon>
        <taxon>Uroviricota</taxon>
        <taxon>Caudoviricetes</taxon>
        <taxon>Chimalliviridae</taxon>
        <taxon>Miamivirus</taxon>
        <taxon>Miamivirus miami</taxon>
    </lineage>
</organism>
<evidence type="ECO:0000313" key="2">
    <source>
        <dbReference type="Proteomes" id="UP000662782"/>
    </source>
</evidence>
<dbReference type="Proteomes" id="UP000662782">
    <property type="component" value="Segment"/>
</dbReference>